<reference evidence="2" key="1">
    <citation type="submission" date="2023-03" db="EMBL/GenBank/DDBJ databases">
        <title>Massive genome expansion in bonnet fungi (Mycena s.s.) driven by repeated elements and novel gene families across ecological guilds.</title>
        <authorList>
            <consortium name="Lawrence Berkeley National Laboratory"/>
            <person name="Harder C.B."/>
            <person name="Miyauchi S."/>
            <person name="Viragh M."/>
            <person name="Kuo A."/>
            <person name="Thoen E."/>
            <person name="Andreopoulos B."/>
            <person name="Lu D."/>
            <person name="Skrede I."/>
            <person name="Drula E."/>
            <person name="Henrissat B."/>
            <person name="Morin E."/>
            <person name="Kohler A."/>
            <person name="Barry K."/>
            <person name="LaButti K."/>
            <person name="Morin E."/>
            <person name="Salamov A."/>
            <person name="Lipzen A."/>
            <person name="Mereny Z."/>
            <person name="Hegedus B."/>
            <person name="Baldrian P."/>
            <person name="Stursova M."/>
            <person name="Weitz H."/>
            <person name="Taylor A."/>
            <person name="Grigoriev I.V."/>
            <person name="Nagy L.G."/>
            <person name="Martin F."/>
            <person name="Kauserud H."/>
        </authorList>
    </citation>
    <scope>NUCLEOTIDE SEQUENCE</scope>
    <source>
        <strain evidence="2">9144</strain>
    </source>
</reference>
<accession>A0AAD6YGJ0</accession>
<feature type="region of interest" description="Disordered" evidence="1">
    <location>
        <begin position="243"/>
        <end position="287"/>
    </location>
</feature>
<gene>
    <name evidence="2" type="ORF">GGX14DRAFT_586597</name>
</gene>
<dbReference type="EMBL" id="JARJCW010000010">
    <property type="protein sequence ID" value="KAJ7220331.1"/>
    <property type="molecule type" value="Genomic_DNA"/>
</dbReference>
<protein>
    <submittedName>
        <fullName evidence="2">Uncharacterized protein</fullName>
    </submittedName>
</protein>
<name>A0AAD6YGJ0_9AGAR</name>
<feature type="compositionally biased region" description="Basic and acidic residues" evidence="1">
    <location>
        <begin position="248"/>
        <end position="257"/>
    </location>
</feature>
<evidence type="ECO:0000313" key="2">
    <source>
        <dbReference type="EMBL" id="KAJ7220331.1"/>
    </source>
</evidence>
<dbReference type="AlphaFoldDB" id="A0AAD6YGJ0"/>
<sequence length="530" mass="59002">MYKALVKLWFFVRHDKVAASTSRLAEVGRGGKPHGACKLVSRACLIWPYGSLKEADLLVMRPCPNATCCYPATLAPAPPYRYRRGRAHGNKAALLLRSPTDKWPLSRLVMSKVRFNLWFKLELDRTGPQVQGPAICEPAASERRATWLLSSLSNRPANFICFFTASSIAARLAKRGRSCGVVDIQVQPLPEDEQPDWWIVANKRIASAIAAVITYSGPYSIIGGTPDAEDEVDPHTVENVRRVFTGRKPVEELGDKDENNDDSAEGLDSTTVDTLSDPDTAEDMDRPEERQDGVLLFFLGITLMSLCKREEWMKDWFDEHGRDPYSDSGDSCPVNDDDANGRGLNFQRRWSGELATARGFSVEVIEGLSHNDRNSVYSGILLQNGALISPVAVKHTNLRDDMEECISKCYGLCVSSGGSAFLVTGLVQELENDRPLTLADRNANYAALDKMHRSGWCHNDIIGHTTVRNVLWSHTGRPVLIDLESATKHVCNKECRELREVRSILRLSRRGDASRKGSKRKRPRELPGAP</sequence>
<comment type="caution">
    <text evidence="2">The sequence shown here is derived from an EMBL/GenBank/DDBJ whole genome shotgun (WGS) entry which is preliminary data.</text>
</comment>
<proteinExistence type="predicted"/>
<organism evidence="2 3">
    <name type="scientific">Mycena pura</name>
    <dbReference type="NCBI Taxonomy" id="153505"/>
    <lineage>
        <taxon>Eukaryota</taxon>
        <taxon>Fungi</taxon>
        <taxon>Dikarya</taxon>
        <taxon>Basidiomycota</taxon>
        <taxon>Agaricomycotina</taxon>
        <taxon>Agaricomycetes</taxon>
        <taxon>Agaricomycetidae</taxon>
        <taxon>Agaricales</taxon>
        <taxon>Marasmiineae</taxon>
        <taxon>Mycenaceae</taxon>
        <taxon>Mycena</taxon>
    </lineage>
</organism>
<evidence type="ECO:0000313" key="3">
    <source>
        <dbReference type="Proteomes" id="UP001219525"/>
    </source>
</evidence>
<keyword evidence="3" id="KW-1185">Reference proteome</keyword>
<dbReference type="Proteomes" id="UP001219525">
    <property type="component" value="Unassembled WGS sequence"/>
</dbReference>
<evidence type="ECO:0000256" key="1">
    <source>
        <dbReference type="SAM" id="MobiDB-lite"/>
    </source>
</evidence>
<feature type="region of interest" description="Disordered" evidence="1">
    <location>
        <begin position="509"/>
        <end position="530"/>
    </location>
</feature>